<gene>
    <name evidence="2" type="ORF">C725_1934</name>
</gene>
<feature type="compositionally biased region" description="Basic and acidic residues" evidence="1">
    <location>
        <begin position="76"/>
        <end position="85"/>
    </location>
</feature>
<comment type="caution">
    <text evidence="2">The sequence shown here is derived from an EMBL/GenBank/DDBJ whole genome shotgun (WGS) entry which is preliminary data.</text>
</comment>
<evidence type="ECO:0000256" key="1">
    <source>
        <dbReference type="SAM" id="MobiDB-lite"/>
    </source>
</evidence>
<dbReference type="Proteomes" id="UP000011717">
    <property type="component" value="Unassembled WGS sequence"/>
</dbReference>
<organism evidence="2 3">
    <name type="scientific">Pacificimonas flava</name>
    <dbReference type="NCBI Taxonomy" id="1234595"/>
    <lineage>
        <taxon>Bacteria</taxon>
        <taxon>Pseudomonadati</taxon>
        <taxon>Pseudomonadota</taxon>
        <taxon>Alphaproteobacteria</taxon>
        <taxon>Sphingomonadales</taxon>
        <taxon>Sphingosinicellaceae</taxon>
        <taxon>Pacificimonas</taxon>
    </lineage>
</organism>
<reference evidence="2 3" key="1">
    <citation type="journal article" date="2013" name="Genome Announc.">
        <title>Draft Genome Sequence of Strain JLT2015T, Belonging to the Family Sphingomonadaceae of the Alphaproteobacteria.</title>
        <authorList>
            <person name="Tang K."/>
            <person name="Liu K."/>
            <person name="Li S."/>
            <person name="Jiao N."/>
        </authorList>
    </citation>
    <scope>NUCLEOTIDE SEQUENCE [LARGE SCALE GENOMIC DNA]</scope>
    <source>
        <strain evidence="2 3">JLT2015</strain>
    </source>
</reference>
<name>M2U3E9_9SPHN</name>
<accession>M2U3E9</accession>
<evidence type="ECO:0000313" key="3">
    <source>
        <dbReference type="Proteomes" id="UP000011717"/>
    </source>
</evidence>
<sequence>MDNLSGSPLGTPRPQWAAGGRPDDISRALHGVETSRQAPLHPCKDKMSRTSPYESRAEVSPAYGEPLPGTRLPIRHIPDRSDPRS</sequence>
<proteinExistence type="predicted"/>
<dbReference type="AlphaFoldDB" id="M2U3E9"/>
<feature type="region of interest" description="Disordered" evidence="1">
    <location>
        <begin position="1"/>
        <end position="85"/>
    </location>
</feature>
<protein>
    <submittedName>
        <fullName evidence="2">Uncharacterized protein</fullName>
    </submittedName>
</protein>
<keyword evidence="3" id="KW-1185">Reference proteome</keyword>
<dbReference type="EMBL" id="AMRV01000006">
    <property type="protein sequence ID" value="EMD82547.1"/>
    <property type="molecule type" value="Genomic_DNA"/>
</dbReference>
<evidence type="ECO:0000313" key="2">
    <source>
        <dbReference type="EMBL" id="EMD82547.1"/>
    </source>
</evidence>